<dbReference type="EMBL" id="ML987190">
    <property type="protein sequence ID" value="KAF2254502.1"/>
    <property type="molecule type" value="Genomic_DNA"/>
</dbReference>
<accession>A0A6A6IX42</accession>
<gene>
    <name evidence="2" type="ORF">BU26DRAFT_139524</name>
</gene>
<sequence length="473" mass="54273">MMTNPNCIQTCSPRCPATPTAAQPSTALAISSSPRKSPRPSSSSRSPRNPVNTAWVQDQQRRVFLDHLTKWSLNHDSSAYFNGKISLLSPFENAGDVIELGKSVKCILTDSAWTDARKQIAIRLFPPRGGEGRYKMVVRCGAGWMSARDFFSKEYFMKREAEGRKRKFRLYGRLDDSLKWRSEVVPQPAGNTIVIRPLFLPFLRLPLELQQTILGVAAGKTGMYRPCRDSIAELPNRRTAHIILRNFYPRKESNIPLAAMFRISKELNKHLVPWVYRTTDFHFEVTGFTNFLWQAGPVKRAEIRHVTFRFSEIALLHCLRWLAPDPIFELFQPPVPTSPRGLQYLWRCQIQDYARELHLATLTLDIYNTPLQDIPFVVRILLLAFGSIRRIRFTWSGKEIDADNAGLAVLKERKSWREMSRRWYVAHRFDRQGLSSGRATASPADLEMAMDQDKSFFDRVEDDRGISGLPKPS</sequence>
<organism evidence="2 3">
    <name type="scientific">Trematosphaeria pertusa</name>
    <dbReference type="NCBI Taxonomy" id="390896"/>
    <lineage>
        <taxon>Eukaryota</taxon>
        <taxon>Fungi</taxon>
        <taxon>Dikarya</taxon>
        <taxon>Ascomycota</taxon>
        <taxon>Pezizomycotina</taxon>
        <taxon>Dothideomycetes</taxon>
        <taxon>Pleosporomycetidae</taxon>
        <taxon>Pleosporales</taxon>
        <taxon>Massarineae</taxon>
        <taxon>Trematosphaeriaceae</taxon>
        <taxon>Trematosphaeria</taxon>
    </lineage>
</organism>
<dbReference type="AlphaFoldDB" id="A0A6A6IX42"/>
<evidence type="ECO:0000313" key="3">
    <source>
        <dbReference type="Proteomes" id="UP000800094"/>
    </source>
</evidence>
<evidence type="ECO:0008006" key="4">
    <source>
        <dbReference type="Google" id="ProtNLM"/>
    </source>
</evidence>
<feature type="compositionally biased region" description="Low complexity" evidence="1">
    <location>
        <begin position="17"/>
        <end position="48"/>
    </location>
</feature>
<feature type="region of interest" description="Disordered" evidence="1">
    <location>
        <begin position="14"/>
        <end position="53"/>
    </location>
</feature>
<evidence type="ECO:0000256" key="1">
    <source>
        <dbReference type="SAM" id="MobiDB-lite"/>
    </source>
</evidence>
<name>A0A6A6IX42_9PLEO</name>
<dbReference type="OrthoDB" id="3796222at2759"/>
<reference evidence="2" key="1">
    <citation type="journal article" date="2020" name="Stud. Mycol.">
        <title>101 Dothideomycetes genomes: a test case for predicting lifestyles and emergence of pathogens.</title>
        <authorList>
            <person name="Haridas S."/>
            <person name="Albert R."/>
            <person name="Binder M."/>
            <person name="Bloem J."/>
            <person name="Labutti K."/>
            <person name="Salamov A."/>
            <person name="Andreopoulos B."/>
            <person name="Baker S."/>
            <person name="Barry K."/>
            <person name="Bills G."/>
            <person name="Bluhm B."/>
            <person name="Cannon C."/>
            <person name="Castanera R."/>
            <person name="Culley D."/>
            <person name="Daum C."/>
            <person name="Ezra D."/>
            <person name="Gonzalez J."/>
            <person name="Henrissat B."/>
            <person name="Kuo A."/>
            <person name="Liang C."/>
            <person name="Lipzen A."/>
            <person name="Lutzoni F."/>
            <person name="Magnuson J."/>
            <person name="Mondo S."/>
            <person name="Nolan M."/>
            <person name="Ohm R."/>
            <person name="Pangilinan J."/>
            <person name="Park H.-J."/>
            <person name="Ramirez L."/>
            <person name="Alfaro M."/>
            <person name="Sun H."/>
            <person name="Tritt A."/>
            <person name="Yoshinaga Y."/>
            <person name="Zwiers L.-H."/>
            <person name="Turgeon B."/>
            <person name="Goodwin S."/>
            <person name="Spatafora J."/>
            <person name="Crous P."/>
            <person name="Grigoriev I."/>
        </authorList>
    </citation>
    <scope>NUCLEOTIDE SEQUENCE</scope>
    <source>
        <strain evidence="2">CBS 122368</strain>
    </source>
</reference>
<proteinExistence type="predicted"/>
<dbReference type="RefSeq" id="XP_033689506.1">
    <property type="nucleotide sequence ID" value="XM_033819797.1"/>
</dbReference>
<protein>
    <recommendedName>
        <fullName evidence="4">F-box domain-containing protein</fullName>
    </recommendedName>
</protein>
<dbReference type="Proteomes" id="UP000800094">
    <property type="component" value="Unassembled WGS sequence"/>
</dbReference>
<evidence type="ECO:0000313" key="2">
    <source>
        <dbReference type="EMBL" id="KAF2254502.1"/>
    </source>
</evidence>
<keyword evidence="3" id="KW-1185">Reference proteome</keyword>
<dbReference type="GeneID" id="54573127"/>